<evidence type="ECO:0000313" key="1">
    <source>
        <dbReference type="EMBL" id="CAM9141098.1"/>
    </source>
</evidence>
<reference evidence="1" key="1">
    <citation type="submission" date="2025-03" db="EMBL/GenBank/DDBJ databases">
        <authorList>
            <consortium name="ELIXIR-Norway"/>
            <consortium name="Elixir Norway"/>
        </authorList>
    </citation>
    <scope>NUCLEOTIDE SEQUENCE</scope>
</reference>
<gene>
    <name evidence="1" type="ORF">MRATA1EN22A_LOCUS28971</name>
</gene>
<protein>
    <submittedName>
        <fullName evidence="1">Uncharacterized protein</fullName>
    </submittedName>
</protein>
<sequence length="69" mass="7857">MDVDLEEYAPDPSVYTVRLIVYLQTEVGSTLDHVASNEHATASSKRRLRMLLLLPENERPVFSGDFEYA</sequence>
<feature type="non-terminal residue" evidence="1">
    <location>
        <position position="69"/>
    </location>
</feature>
<feature type="non-terminal residue" evidence="1">
    <location>
        <position position="1"/>
    </location>
</feature>
<organism evidence="1 2">
    <name type="scientific">Rangifer tarandus platyrhynchus</name>
    <name type="common">Svalbard reindeer</name>
    <dbReference type="NCBI Taxonomy" id="3082113"/>
    <lineage>
        <taxon>Eukaryota</taxon>
        <taxon>Metazoa</taxon>
        <taxon>Chordata</taxon>
        <taxon>Craniata</taxon>
        <taxon>Vertebrata</taxon>
        <taxon>Euteleostomi</taxon>
        <taxon>Mammalia</taxon>
        <taxon>Eutheria</taxon>
        <taxon>Laurasiatheria</taxon>
        <taxon>Artiodactyla</taxon>
        <taxon>Ruminantia</taxon>
        <taxon>Pecora</taxon>
        <taxon>Cervidae</taxon>
        <taxon>Odocoileinae</taxon>
        <taxon>Rangifer</taxon>
    </lineage>
</organism>
<comment type="caution">
    <text evidence="1">The sequence shown here is derived from an EMBL/GenBank/DDBJ whole genome shotgun (WGS) entry which is preliminary data.</text>
</comment>
<accession>A0ACB1KF02</accession>
<proteinExistence type="predicted"/>
<name>A0ACB1KF02_RANTA</name>
<dbReference type="EMBL" id="CATOBB020000364">
    <property type="protein sequence ID" value="CAM9141098.1"/>
    <property type="molecule type" value="Genomic_DNA"/>
</dbReference>
<evidence type="ECO:0000313" key="2">
    <source>
        <dbReference type="Proteomes" id="UP001162501"/>
    </source>
</evidence>
<dbReference type="Proteomes" id="UP001162501">
    <property type="component" value="Unassembled WGS sequence"/>
</dbReference>